<dbReference type="Proteomes" id="UP000054350">
    <property type="component" value="Unassembled WGS sequence"/>
</dbReference>
<dbReference type="OrthoDB" id="5597180at2759"/>
<organism evidence="3 4">
    <name type="scientific">Allomyces macrogynus (strain ATCC 38327)</name>
    <name type="common">Allomyces javanicus var. macrogynus</name>
    <dbReference type="NCBI Taxonomy" id="578462"/>
    <lineage>
        <taxon>Eukaryota</taxon>
        <taxon>Fungi</taxon>
        <taxon>Fungi incertae sedis</taxon>
        <taxon>Blastocladiomycota</taxon>
        <taxon>Blastocladiomycetes</taxon>
        <taxon>Blastocladiales</taxon>
        <taxon>Blastocladiaceae</taxon>
        <taxon>Allomyces</taxon>
    </lineage>
</organism>
<reference evidence="4" key="2">
    <citation type="submission" date="2009-11" db="EMBL/GenBank/DDBJ databases">
        <title>The Genome Sequence of Allomyces macrogynus strain ATCC 38327.</title>
        <authorList>
            <consortium name="The Broad Institute Genome Sequencing Platform"/>
            <person name="Russ C."/>
            <person name="Cuomo C."/>
            <person name="Shea T."/>
            <person name="Young S.K."/>
            <person name="Zeng Q."/>
            <person name="Koehrsen M."/>
            <person name="Haas B."/>
            <person name="Borodovsky M."/>
            <person name="Guigo R."/>
            <person name="Alvarado L."/>
            <person name="Berlin A."/>
            <person name="Borenstein D."/>
            <person name="Chen Z."/>
            <person name="Engels R."/>
            <person name="Freedman E."/>
            <person name="Gellesch M."/>
            <person name="Goldberg J."/>
            <person name="Griggs A."/>
            <person name="Gujja S."/>
            <person name="Heiman D."/>
            <person name="Hepburn T."/>
            <person name="Howarth C."/>
            <person name="Jen D."/>
            <person name="Larson L."/>
            <person name="Lewis B."/>
            <person name="Mehta T."/>
            <person name="Park D."/>
            <person name="Pearson M."/>
            <person name="Roberts A."/>
            <person name="Saif S."/>
            <person name="Shenoy N."/>
            <person name="Sisk P."/>
            <person name="Stolte C."/>
            <person name="Sykes S."/>
            <person name="Walk T."/>
            <person name="White J."/>
            <person name="Yandava C."/>
            <person name="Burger G."/>
            <person name="Gray M.W."/>
            <person name="Holland P.W.H."/>
            <person name="King N."/>
            <person name="Lang F.B.F."/>
            <person name="Roger A.J."/>
            <person name="Ruiz-Trillo I."/>
            <person name="Lander E."/>
            <person name="Nusbaum C."/>
        </authorList>
    </citation>
    <scope>NUCLEOTIDE SEQUENCE [LARGE SCALE GENOMIC DNA]</scope>
    <source>
        <strain evidence="4">ATCC 38327</strain>
    </source>
</reference>
<proteinExistence type="predicted"/>
<evidence type="ECO:0000256" key="1">
    <source>
        <dbReference type="SAM" id="SignalP"/>
    </source>
</evidence>
<accession>A0A0L0T0F0</accession>
<evidence type="ECO:0000313" key="4">
    <source>
        <dbReference type="Proteomes" id="UP000054350"/>
    </source>
</evidence>
<dbReference type="GO" id="GO:0016787">
    <property type="term" value="F:hydrolase activity"/>
    <property type="evidence" value="ECO:0007669"/>
    <property type="project" value="InterPro"/>
</dbReference>
<reference evidence="3 4" key="1">
    <citation type="submission" date="2009-11" db="EMBL/GenBank/DDBJ databases">
        <title>Annotation of Allomyces macrogynus ATCC 38327.</title>
        <authorList>
            <consortium name="The Broad Institute Genome Sequencing Platform"/>
            <person name="Russ C."/>
            <person name="Cuomo C."/>
            <person name="Burger G."/>
            <person name="Gray M.W."/>
            <person name="Holland P.W.H."/>
            <person name="King N."/>
            <person name="Lang F.B.F."/>
            <person name="Roger A.J."/>
            <person name="Ruiz-Trillo I."/>
            <person name="Young S.K."/>
            <person name="Zeng Q."/>
            <person name="Gargeya S."/>
            <person name="Fitzgerald M."/>
            <person name="Haas B."/>
            <person name="Abouelleil A."/>
            <person name="Alvarado L."/>
            <person name="Arachchi H.M."/>
            <person name="Berlin A."/>
            <person name="Chapman S.B."/>
            <person name="Gearin G."/>
            <person name="Goldberg J."/>
            <person name="Griggs A."/>
            <person name="Gujja S."/>
            <person name="Hansen M."/>
            <person name="Heiman D."/>
            <person name="Howarth C."/>
            <person name="Larimer J."/>
            <person name="Lui A."/>
            <person name="MacDonald P.J.P."/>
            <person name="McCowen C."/>
            <person name="Montmayeur A."/>
            <person name="Murphy C."/>
            <person name="Neiman D."/>
            <person name="Pearson M."/>
            <person name="Priest M."/>
            <person name="Roberts A."/>
            <person name="Saif S."/>
            <person name="Shea T."/>
            <person name="Sisk P."/>
            <person name="Stolte C."/>
            <person name="Sykes S."/>
            <person name="Wortman J."/>
            <person name="Nusbaum C."/>
            <person name="Birren B."/>
        </authorList>
    </citation>
    <scope>NUCLEOTIDE SEQUENCE [LARGE SCALE GENOMIC DNA]</scope>
    <source>
        <strain evidence="3 4">ATCC 38327</strain>
    </source>
</reference>
<feature type="domain" description="Calcineurin-like phosphoesterase" evidence="2">
    <location>
        <begin position="86"/>
        <end position="274"/>
    </location>
</feature>
<dbReference type="EMBL" id="GG745356">
    <property type="protein sequence ID" value="KNE68246.1"/>
    <property type="molecule type" value="Genomic_DNA"/>
</dbReference>
<keyword evidence="1" id="KW-0732">Signal</keyword>
<dbReference type="SUPFAM" id="SSF56300">
    <property type="entry name" value="Metallo-dependent phosphatases"/>
    <property type="match status" value="1"/>
</dbReference>
<evidence type="ECO:0000259" key="2">
    <source>
        <dbReference type="Pfam" id="PF00149"/>
    </source>
</evidence>
<dbReference type="InterPro" id="IPR029052">
    <property type="entry name" value="Metallo-depent_PP-like"/>
</dbReference>
<dbReference type="eggNOG" id="ENOG502S0ZX">
    <property type="taxonomic scope" value="Eukaryota"/>
</dbReference>
<name>A0A0L0T0F0_ALLM3</name>
<feature type="signal peptide" evidence="1">
    <location>
        <begin position="1"/>
        <end position="30"/>
    </location>
</feature>
<keyword evidence="4" id="KW-1185">Reference proteome</keyword>
<sequence>MNRPSPARASLRTLAALAALLALLVAHADAFGTQCGQGNPILRKSAPAGLLHLHEDWADGARHARLPRLEPNREANGTVLPRPKTRIAFLGDQGLRPDSLALLKQVKDWKPHAVVHLGDFDYRDNPVAFDAQIDSVFGPHFPYLAAIGNHDLVRWTSHPVLGAGYRDLLAARLRRIPRVADVHCDAPTRDMGEHLVCTIRGVQVHLSGVGTYGAKHAHHLANSLSASNHAWRVCGWHKNQRAYQSGSKPDETGYKVYDSCRAHGAVVATAHEHAYSRTALMGSFEKFEMMNATATHDQLDVRPGSSFAFVTGLGGESVRSLSQKMPDRPWLVRAAGADQNARAAAVLCEFYPGDDPFEAKCEVRDAVRDEETVYDQWTMTTVAPQPKVAIAALESSKTCIQTVDLAMTRPAHLANTDGYAPLAADGAEFSFSARADLPARGRVVAAHLQVMGATGANADTASPLRVDLRLQKPTVPAGLTIQAVRHWYQAVMRDRSRDVVDSDGARVLASREWTADEWEKHEVWVSPNLVPESGVDVAEFAGTMRVRVAASGKGKRGARWVFTGQGDACLAPSLMLHVDTCA</sequence>
<dbReference type="VEuPathDB" id="FungiDB:AMAG_12920"/>
<dbReference type="Pfam" id="PF00149">
    <property type="entry name" value="Metallophos"/>
    <property type="match status" value="1"/>
</dbReference>
<feature type="chain" id="PRO_5005548287" description="Calcineurin-like phosphoesterase domain-containing protein" evidence="1">
    <location>
        <begin position="31"/>
        <end position="582"/>
    </location>
</feature>
<dbReference type="Gene3D" id="3.60.21.10">
    <property type="match status" value="1"/>
</dbReference>
<evidence type="ECO:0000313" key="3">
    <source>
        <dbReference type="EMBL" id="KNE68246.1"/>
    </source>
</evidence>
<gene>
    <name evidence="3" type="ORF">AMAG_12920</name>
</gene>
<protein>
    <recommendedName>
        <fullName evidence="2">Calcineurin-like phosphoesterase domain-containing protein</fullName>
    </recommendedName>
</protein>
<dbReference type="AlphaFoldDB" id="A0A0L0T0F0"/>
<dbReference type="InterPro" id="IPR004843">
    <property type="entry name" value="Calcineurin-like_PHP"/>
</dbReference>